<feature type="compositionally biased region" description="Low complexity" evidence="1">
    <location>
        <begin position="663"/>
        <end position="679"/>
    </location>
</feature>
<feature type="compositionally biased region" description="Polar residues" evidence="1">
    <location>
        <begin position="624"/>
        <end position="633"/>
    </location>
</feature>
<feature type="domain" description="DUF8035" evidence="2">
    <location>
        <begin position="441"/>
        <end position="505"/>
    </location>
</feature>
<protein>
    <recommendedName>
        <fullName evidence="2">DUF8035 domain-containing protein</fullName>
    </recommendedName>
</protein>
<sequence>MADLAAIFSVVSWGSKLALEIYKFATRTLHASNDLSLVAKSISNFSLTIKQLGANIKDNDRFPSPEAVETIEDVLEQCKAVFREIETIVPVRDAHCQGQNASYFSQSRSFRPSPESRARLEYLKMHLDSLKSTLSVMLQSFHTAQSIMWARTRPTVSPQKAARAVANEKTQLETLIIEQQISLLSASKQYEESRDTTNTPDPLRLMEKDSSKSLVAIEEKDDTLKPSNLFRYQESSLASLDPSYTEIEWFSAVCEVSASHMDNLLERWTRLRELRARINDEERKVEARRRENFQPTVESDDSDDQIGSLPNLRNNRPRLATPAPRRPPSIQPLFTESNTLPIPVPDSKFSPTAPLSPASSFGASPRSSISSLPSPQSPHANISTLPVEAAAAVEAKDEDEEADLEIPWRLCSRGLYWEYIDGRIKKSNTDAPSSSAFTDKTSWTEILASWVCKEAIKEAGYKYTQVQKERQGGRRTKFEAGFCIQRPLTFADIHRLVERTVEIYRQNLPPTPPPSNRRSPFYRVTSLRAPPSHDRDRDRTPLANQHPPLERSTSLPFPPPPPPLDRSLSLPGTIPTYTPFPHPTQNPHTSTTHPPSLPSPYSPQAAQKALQNGPYSPQAAPYSPQGSYSPGATSYSPSLYPSLPDQRRLSNSNTYPQSPLRQSYSSTQHGSTYSSTSTTDESDSATRSRRHRSKSRRSSHGSTSSKKGGHKTVGTLATVGGLAALLDGIVDLGVL</sequence>
<feature type="compositionally biased region" description="Basic and acidic residues" evidence="1">
    <location>
        <begin position="283"/>
        <end position="292"/>
    </location>
</feature>
<evidence type="ECO:0000256" key="1">
    <source>
        <dbReference type="SAM" id="MobiDB-lite"/>
    </source>
</evidence>
<feature type="compositionally biased region" description="Low complexity" evidence="1">
    <location>
        <begin position="700"/>
        <end position="713"/>
    </location>
</feature>
<proteinExistence type="predicted"/>
<dbReference type="Proteomes" id="UP000800200">
    <property type="component" value="Unassembled WGS sequence"/>
</dbReference>
<feature type="compositionally biased region" description="Low complexity" evidence="1">
    <location>
        <begin position="585"/>
        <end position="594"/>
    </location>
</feature>
<evidence type="ECO:0000259" key="2">
    <source>
        <dbReference type="Pfam" id="PF26118"/>
    </source>
</evidence>
<name>A0A6A6DZD0_9PEZI</name>
<dbReference type="Pfam" id="PF26118">
    <property type="entry name" value="DUF8035"/>
    <property type="match status" value="1"/>
</dbReference>
<feature type="region of interest" description="Disordered" evidence="1">
    <location>
        <begin position="283"/>
        <end position="381"/>
    </location>
</feature>
<gene>
    <name evidence="3" type="ORF">K469DRAFT_577355</name>
</gene>
<evidence type="ECO:0000313" key="4">
    <source>
        <dbReference type="Proteomes" id="UP000800200"/>
    </source>
</evidence>
<dbReference type="InterPro" id="IPR058348">
    <property type="entry name" value="DUF8035"/>
</dbReference>
<feature type="compositionally biased region" description="Basic residues" evidence="1">
    <location>
        <begin position="687"/>
        <end position="699"/>
    </location>
</feature>
<evidence type="ECO:0000313" key="3">
    <source>
        <dbReference type="EMBL" id="KAF2185051.1"/>
    </source>
</evidence>
<dbReference type="AlphaFoldDB" id="A0A6A6DZD0"/>
<feature type="compositionally biased region" description="Basic and acidic residues" evidence="1">
    <location>
        <begin position="531"/>
        <end position="540"/>
    </location>
</feature>
<dbReference type="OrthoDB" id="5431013at2759"/>
<reference evidence="3" key="1">
    <citation type="journal article" date="2020" name="Stud. Mycol.">
        <title>101 Dothideomycetes genomes: a test case for predicting lifestyles and emergence of pathogens.</title>
        <authorList>
            <person name="Haridas S."/>
            <person name="Albert R."/>
            <person name="Binder M."/>
            <person name="Bloem J."/>
            <person name="Labutti K."/>
            <person name="Salamov A."/>
            <person name="Andreopoulos B."/>
            <person name="Baker S."/>
            <person name="Barry K."/>
            <person name="Bills G."/>
            <person name="Bluhm B."/>
            <person name="Cannon C."/>
            <person name="Castanera R."/>
            <person name="Culley D."/>
            <person name="Daum C."/>
            <person name="Ezra D."/>
            <person name="Gonzalez J."/>
            <person name="Henrissat B."/>
            <person name="Kuo A."/>
            <person name="Liang C."/>
            <person name="Lipzen A."/>
            <person name="Lutzoni F."/>
            <person name="Magnuson J."/>
            <person name="Mondo S."/>
            <person name="Nolan M."/>
            <person name="Ohm R."/>
            <person name="Pangilinan J."/>
            <person name="Park H.-J."/>
            <person name="Ramirez L."/>
            <person name="Alfaro M."/>
            <person name="Sun H."/>
            <person name="Tritt A."/>
            <person name="Yoshinaga Y."/>
            <person name="Zwiers L.-H."/>
            <person name="Turgeon B."/>
            <person name="Goodwin S."/>
            <person name="Spatafora J."/>
            <person name="Crous P."/>
            <person name="Grigoriev I."/>
        </authorList>
    </citation>
    <scope>NUCLEOTIDE SEQUENCE</scope>
    <source>
        <strain evidence="3">CBS 207.26</strain>
    </source>
</reference>
<feature type="compositionally biased region" description="Low complexity" evidence="1">
    <location>
        <begin position="364"/>
        <end position="378"/>
    </location>
</feature>
<feature type="region of interest" description="Disordered" evidence="1">
    <location>
        <begin position="506"/>
        <end position="713"/>
    </location>
</feature>
<keyword evidence="4" id="KW-1185">Reference proteome</keyword>
<organism evidence="3 4">
    <name type="scientific">Zopfia rhizophila CBS 207.26</name>
    <dbReference type="NCBI Taxonomy" id="1314779"/>
    <lineage>
        <taxon>Eukaryota</taxon>
        <taxon>Fungi</taxon>
        <taxon>Dikarya</taxon>
        <taxon>Ascomycota</taxon>
        <taxon>Pezizomycotina</taxon>
        <taxon>Dothideomycetes</taxon>
        <taxon>Dothideomycetes incertae sedis</taxon>
        <taxon>Zopfiaceae</taxon>
        <taxon>Zopfia</taxon>
    </lineage>
</organism>
<dbReference type="EMBL" id="ML994635">
    <property type="protein sequence ID" value="KAF2185051.1"/>
    <property type="molecule type" value="Genomic_DNA"/>
</dbReference>
<feature type="compositionally biased region" description="Polar residues" evidence="1">
    <location>
        <begin position="649"/>
        <end position="662"/>
    </location>
</feature>
<accession>A0A6A6DZD0</accession>
<feature type="compositionally biased region" description="Low complexity" evidence="1">
    <location>
        <begin position="634"/>
        <end position="644"/>
    </location>
</feature>
<feature type="compositionally biased region" description="Low complexity" evidence="1">
    <location>
        <begin position="313"/>
        <end position="323"/>
    </location>
</feature>